<protein>
    <submittedName>
        <fullName evidence="1">Enhancer of polycomb homolog 1</fullName>
    </submittedName>
</protein>
<accession>A0A8D8C266</accession>
<name>A0A8D8C266_CULPI</name>
<organism evidence="1">
    <name type="scientific">Culex pipiens</name>
    <name type="common">House mosquito</name>
    <dbReference type="NCBI Taxonomy" id="7175"/>
    <lineage>
        <taxon>Eukaryota</taxon>
        <taxon>Metazoa</taxon>
        <taxon>Ecdysozoa</taxon>
        <taxon>Arthropoda</taxon>
        <taxon>Hexapoda</taxon>
        <taxon>Insecta</taxon>
        <taxon>Pterygota</taxon>
        <taxon>Neoptera</taxon>
        <taxon>Endopterygota</taxon>
        <taxon>Diptera</taxon>
        <taxon>Nematocera</taxon>
        <taxon>Culicoidea</taxon>
        <taxon>Culicidae</taxon>
        <taxon>Culicinae</taxon>
        <taxon>Culicini</taxon>
        <taxon>Culex</taxon>
        <taxon>Culex</taxon>
    </lineage>
</organism>
<dbReference type="EMBL" id="HBUE01102952">
    <property type="protein sequence ID" value="CAG6486158.1"/>
    <property type="molecule type" value="Transcribed_RNA"/>
</dbReference>
<proteinExistence type="predicted"/>
<sequence>MLKLRRDLRRTVTLLEMIERREKIKREQLYLSIEKRYQAQDFVSFSPAFALSYSNQNSLHHRAIFRCLAGPVSEGSRRDVDRASDCRSCWVDRLGADER</sequence>
<evidence type="ECO:0000313" key="1">
    <source>
        <dbReference type="EMBL" id="CAG6486158.1"/>
    </source>
</evidence>
<dbReference type="AlphaFoldDB" id="A0A8D8C266"/>
<reference evidence="1" key="1">
    <citation type="submission" date="2021-05" db="EMBL/GenBank/DDBJ databases">
        <authorList>
            <person name="Alioto T."/>
            <person name="Alioto T."/>
            <person name="Gomez Garrido J."/>
        </authorList>
    </citation>
    <scope>NUCLEOTIDE SEQUENCE</scope>
</reference>